<name>A0A914CZ19_9BILA</name>
<dbReference type="Pfam" id="PF01762">
    <property type="entry name" value="Galactosyl_T"/>
    <property type="match status" value="1"/>
</dbReference>
<dbReference type="GO" id="GO:0016758">
    <property type="term" value="F:hexosyltransferase activity"/>
    <property type="evidence" value="ECO:0007669"/>
    <property type="project" value="InterPro"/>
</dbReference>
<evidence type="ECO:0000256" key="8">
    <source>
        <dbReference type="ARBA" id="ARBA00023034"/>
    </source>
</evidence>
<evidence type="ECO:0000313" key="12">
    <source>
        <dbReference type="WBParaSite" id="ACRNAN_scaffold1659.g26453.t1"/>
    </source>
</evidence>
<dbReference type="Proteomes" id="UP000887540">
    <property type="component" value="Unplaced"/>
</dbReference>
<proteinExistence type="inferred from homology"/>
<dbReference type="GO" id="GO:0000139">
    <property type="term" value="C:Golgi membrane"/>
    <property type="evidence" value="ECO:0007669"/>
    <property type="project" value="UniProtKB-SubCell"/>
</dbReference>
<keyword evidence="3 10" id="KW-0328">Glycosyltransferase</keyword>
<keyword evidence="8 10" id="KW-0333">Golgi apparatus</keyword>
<dbReference type="AlphaFoldDB" id="A0A914CZ19"/>
<keyword evidence="5" id="KW-0812">Transmembrane</keyword>
<dbReference type="InterPro" id="IPR002659">
    <property type="entry name" value="Glyco_trans_31"/>
</dbReference>
<keyword evidence="6" id="KW-0735">Signal-anchor</keyword>
<keyword evidence="7" id="KW-1133">Transmembrane helix</keyword>
<dbReference type="PANTHER" id="PTHR11214">
    <property type="entry name" value="BETA-1,3-N-ACETYLGLUCOSAMINYLTRANSFERASE"/>
    <property type="match status" value="1"/>
</dbReference>
<accession>A0A914CZ19</accession>
<keyword evidence="11" id="KW-1185">Reference proteome</keyword>
<evidence type="ECO:0000256" key="4">
    <source>
        <dbReference type="ARBA" id="ARBA00022679"/>
    </source>
</evidence>
<evidence type="ECO:0000256" key="9">
    <source>
        <dbReference type="ARBA" id="ARBA00023136"/>
    </source>
</evidence>
<evidence type="ECO:0000256" key="1">
    <source>
        <dbReference type="ARBA" id="ARBA00004323"/>
    </source>
</evidence>
<comment type="similarity">
    <text evidence="2 10">Belongs to the glycosyltransferase 31 family.</text>
</comment>
<dbReference type="PANTHER" id="PTHR11214:SF314">
    <property type="entry name" value="HEXOSYLTRANSFERASE"/>
    <property type="match status" value="1"/>
</dbReference>
<evidence type="ECO:0000256" key="10">
    <source>
        <dbReference type="RuleBase" id="RU363063"/>
    </source>
</evidence>
<keyword evidence="4" id="KW-0808">Transferase</keyword>
<reference evidence="12" key="1">
    <citation type="submission" date="2022-11" db="UniProtKB">
        <authorList>
            <consortium name="WormBaseParasite"/>
        </authorList>
    </citation>
    <scope>IDENTIFICATION</scope>
</reference>
<comment type="subcellular location">
    <subcellularLocation>
        <location evidence="1 10">Golgi apparatus membrane</location>
        <topology evidence="1 10">Single-pass type II membrane protein</topology>
    </subcellularLocation>
</comment>
<organism evidence="11 12">
    <name type="scientific">Acrobeloides nanus</name>
    <dbReference type="NCBI Taxonomy" id="290746"/>
    <lineage>
        <taxon>Eukaryota</taxon>
        <taxon>Metazoa</taxon>
        <taxon>Ecdysozoa</taxon>
        <taxon>Nematoda</taxon>
        <taxon>Chromadorea</taxon>
        <taxon>Rhabditida</taxon>
        <taxon>Tylenchina</taxon>
        <taxon>Cephalobomorpha</taxon>
        <taxon>Cephaloboidea</taxon>
        <taxon>Cephalobidae</taxon>
        <taxon>Acrobeloides</taxon>
    </lineage>
</organism>
<evidence type="ECO:0000256" key="5">
    <source>
        <dbReference type="ARBA" id="ARBA00022692"/>
    </source>
</evidence>
<evidence type="ECO:0000256" key="7">
    <source>
        <dbReference type="ARBA" id="ARBA00022989"/>
    </source>
</evidence>
<evidence type="ECO:0000256" key="2">
    <source>
        <dbReference type="ARBA" id="ARBA00008661"/>
    </source>
</evidence>
<dbReference type="GO" id="GO:0006493">
    <property type="term" value="P:protein O-linked glycosylation"/>
    <property type="evidence" value="ECO:0007669"/>
    <property type="project" value="TreeGrafter"/>
</dbReference>
<evidence type="ECO:0000256" key="3">
    <source>
        <dbReference type="ARBA" id="ARBA00022676"/>
    </source>
</evidence>
<dbReference type="WBParaSite" id="ACRNAN_scaffold1659.g26453.t1">
    <property type="protein sequence ID" value="ACRNAN_scaffold1659.g26453.t1"/>
    <property type="gene ID" value="ACRNAN_scaffold1659.g26453"/>
</dbReference>
<dbReference type="EC" id="2.4.1.-" evidence="10"/>
<protein>
    <recommendedName>
        <fullName evidence="10">Hexosyltransferase</fullName>
        <ecNumber evidence="10">2.4.1.-</ecNumber>
    </recommendedName>
</protein>
<evidence type="ECO:0000313" key="11">
    <source>
        <dbReference type="Proteomes" id="UP000887540"/>
    </source>
</evidence>
<keyword evidence="9" id="KW-0472">Membrane</keyword>
<sequence length="155" mass="18182">MILVSLESLNLQLFIDTQIIGIGCKDFNTDIRVSQEANKYQDILLFDYTESYYNVSRKIFGYLRYVYDYCPNVKCVLKGDSDAIINLSGMEKLCEVLPDQQHLMTGRIVHFEPDRIPWAKHYVPFFVWPDNYPPFTLGFSYLLSDRRITVAYLKI</sequence>
<evidence type="ECO:0000256" key="6">
    <source>
        <dbReference type="ARBA" id="ARBA00022968"/>
    </source>
</evidence>